<sequence length="189" mass="21006">MACGRSPFDGRARPEKKLKDRARCCVLGLARQLCTLASLQARARGVERCPGSHAYGALGARASNCRRQLLLIDVPRSISSGRILSVLALVPHAMEASRLVRPFLSAPLVGCMTNPEARIVFRFGPSKARRGPRRRCSLSRMQCIRRHHMVDWSRKRDQFGPWPKPMHSASAEPCQAPNGSCIRDMLSFS</sequence>
<organism evidence="1 2">
    <name type="scientific">Citrullus colocynthis</name>
    <name type="common">colocynth</name>
    <dbReference type="NCBI Taxonomy" id="252529"/>
    <lineage>
        <taxon>Eukaryota</taxon>
        <taxon>Viridiplantae</taxon>
        <taxon>Streptophyta</taxon>
        <taxon>Embryophyta</taxon>
        <taxon>Tracheophyta</taxon>
        <taxon>Spermatophyta</taxon>
        <taxon>Magnoliopsida</taxon>
        <taxon>eudicotyledons</taxon>
        <taxon>Gunneridae</taxon>
        <taxon>Pentapetalae</taxon>
        <taxon>rosids</taxon>
        <taxon>fabids</taxon>
        <taxon>Cucurbitales</taxon>
        <taxon>Cucurbitaceae</taxon>
        <taxon>Benincaseae</taxon>
        <taxon>Citrullus</taxon>
    </lineage>
</organism>
<name>A0ABP0XNH7_9ROSI</name>
<gene>
    <name evidence="1" type="ORF">CITCOLO1_LOCUS1306</name>
</gene>
<accession>A0ABP0XNH7</accession>
<protein>
    <submittedName>
        <fullName evidence="1">Uncharacterized protein</fullName>
    </submittedName>
</protein>
<evidence type="ECO:0000313" key="1">
    <source>
        <dbReference type="EMBL" id="CAK9309721.1"/>
    </source>
</evidence>
<dbReference type="EMBL" id="OZ021735">
    <property type="protein sequence ID" value="CAK9309721.1"/>
    <property type="molecule type" value="Genomic_DNA"/>
</dbReference>
<evidence type="ECO:0000313" key="2">
    <source>
        <dbReference type="Proteomes" id="UP001642487"/>
    </source>
</evidence>
<reference evidence="1 2" key="1">
    <citation type="submission" date="2024-03" db="EMBL/GenBank/DDBJ databases">
        <authorList>
            <person name="Gkanogiannis A."/>
            <person name="Becerra Lopez-Lavalle L."/>
        </authorList>
    </citation>
    <scope>NUCLEOTIDE SEQUENCE [LARGE SCALE GENOMIC DNA]</scope>
</reference>
<keyword evidence="2" id="KW-1185">Reference proteome</keyword>
<dbReference type="Proteomes" id="UP001642487">
    <property type="component" value="Chromosome 1"/>
</dbReference>
<proteinExistence type="predicted"/>